<reference evidence="1 2" key="1">
    <citation type="submission" date="2013-04" db="EMBL/GenBank/DDBJ databases">
        <title>Genome sequence of Chlamydia psittaci 99DC5.</title>
        <authorList>
            <person name="Huot-Creasy H."/>
            <person name="McCracken C.L."/>
            <person name="Humphries M."/>
            <person name="Sachse K."/>
            <person name="Laroucau K."/>
            <person name="Bavoil P."/>
            <person name="Myers G.S."/>
        </authorList>
    </citation>
    <scope>NUCLEOTIDE SEQUENCE [LARGE SCALE GENOMIC DNA]</scope>
    <source>
        <strain evidence="1 2">99DC5</strain>
    </source>
</reference>
<evidence type="ECO:0000313" key="2">
    <source>
        <dbReference type="Proteomes" id="UP000014627"/>
    </source>
</evidence>
<organism evidence="1 2">
    <name type="scientific">Chlamydia psittaci 99DC5</name>
    <dbReference type="NCBI Taxonomy" id="1112251"/>
    <lineage>
        <taxon>Bacteria</taxon>
        <taxon>Pseudomonadati</taxon>
        <taxon>Chlamydiota</taxon>
        <taxon>Chlamydiia</taxon>
        <taxon>Chlamydiales</taxon>
        <taxon>Chlamydiaceae</taxon>
        <taxon>Chlamydia/Chlamydophila group</taxon>
        <taxon>Chlamydia</taxon>
    </lineage>
</organism>
<gene>
    <name evidence="1" type="ORF">CP99DC5_0574</name>
</gene>
<keyword evidence="2" id="KW-1185">Reference proteome</keyword>
<sequence>MVMGTTDINRFLIVDNEILFTVAQTPWEQSLKAVLKNK</sequence>
<comment type="caution">
    <text evidence="1">The sequence shown here is derived from an EMBL/GenBank/DDBJ whole genome shotgun (WGS) entry which is preliminary data.</text>
</comment>
<name>A0ABP2X3X6_CHLPS</name>
<protein>
    <submittedName>
        <fullName evidence="1">Uncharacterized protein</fullName>
    </submittedName>
</protein>
<accession>A0ABP2X3X6</accession>
<evidence type="ECO:0000313" key="1">
    <source>
        <dbReference type="EMBL" id="EPJ28358.1"/>
    </source>
</evidence>
<dbReference type="Proteomes" id="UP000014627">
    <property type="component" value="Unassembled WGS sequence"/>
</dbReference>
<proteinExistence type="predicted"/>
<dbReference type="EMBL" id="ATLC01000045">
    <property type="protein sequence ID" value="EPJ28358.1"/>
    <property type="molecule type" value="Genomic_DNA"/>
</dbReference>